<dbReference type="EMBL" id="CP031356">
    <property type="protein sequence ID" value="AXK46862.1"/>
    <property type="molecule type" value="Genomic_DNA"/>
</dbReference>
<name>A0A345YSG0_9MICO</name>
<dbReference type="InterPro" id="IPR028098">
    <property type="entry name" value="Glyco_trans_4-like_N"/>
</dbReference>
<reference evidence="5 7" key="2">
    <citation type="submission" date="2018-08" db="EMBL/GenBank/DDBJ databases">
        <title>Brachybacterium saurashtrense DSM 23186.</title>
        <authorList>
            <person name="Li Y."/>
        </authorList>
    </citation>
    <scope>NUCLEOTIDE SEQUENCE [LARGE SCALE GENOMIC DNA]</scope>
    <source>
        <strain evidence="5 7">DSM 23186</strain>
    </source>
</reference>
<dbReference type="EMBL" id="QSWH01000004">
    <property type="protein sequence ID" value="RRR22577.1"/>
    <property type="molecule type" value="Genomic_DNA"/>
</dbReference>
<protein>
    <submittedName>
        <fullName evidence="5">Glycosyltransferase</fullName>
    </submittedName>
</protein>
<reference evidence="4 6" key="1">
    <citation type="submission" date="2018-07" db="EMBL/GenBank/DDBJ databases">
        <title>Brachybacterium saurashtrense DSM 23186 genome sequence.</title>
        <authorList>
            <person name="Guo L."/>
        </authorList>
    </citation>
    <scope>NUCLEOTIDE SEQUENCE [LARGE SCALE GENOMIC DNA]</scope>
    <source>
        <strain evidence="4 6">DSM 23186</strain>
    </source>
</reference>
<keyword evidence="1" id="KW-0328">Glycosyltransferase</keyword>
<dbReference type="Proteomes" id="UP000282185">
    <property type="component" value="Unassembled WGS sequence"/>
</dbReference>
<evidence type="ECO:0000256" key="1">
    <source>
        <dbReference type="ARBA" id="ARBA00022676"/>
    </source>
</evidence>
<dbReference type="SUPFAM" id="SSF53756">
    <property type="entry name" value="UDP-Glycosyltransferase/glycogen phosphorylase"/>
    <property type="match status" value="1"/>
</dbReference>
<evidence type="ECO:0000313" key="6">
    <source>
        <dbReference type="Proteomes" id="UP000254236"/>
    </source>
</evidence>
<dbReference type="PANTHER" id="PTHR12526">
    <property type="entry name" value="GLYCOSYLTRANSFERASE"/>
    <property type="match status" value="1"/>
</dbReference>
<evidence type="ECO:0000313" key="5">
    <source>
        <dbReference type="EMBL" id="RRR22577.1"/>
    </source>
</evidence>
<dbReference type="PANTHER" id="PTHR12526:SF510">
    <property type="entry name" value="D-INOSITOL 3-PHOSPHATE GLYCOSYLTRANSFERASE"/>
    <property type="match status" value="1"/>
</dbReference>
<organism evidence="5 7">
    <name type="scientific">Brachybacterium saurashtrense</name>
    <dbReference type="NCBI Taxonomy" id="556288"/>
    <lineage>
        <taxon>Bacteria</taxon>
        <taxon>Bacillati</taxon>
        <taxon>Actinomycetota</taxon>
        <taxon>Actinomycetes</taxon>
        <taxon>Micrococcales</taxon>
        <taxon>Dermabacteraceae</taxon>
        <taxon>Brachybacterium</taxon>
    </lineage>
</organism>
<dbReference type="OrthoDB" id="5142720at2"/>
<dbReference type="CDD" id="cd03801">
    <property type="entry name" value="GT4_PimA-like"/>
    <property type="match status" value="1"/>
</dbReference>
<keyword evidence="6" id="KW-1185">Reference proteome</keyword>
<sequence length="440" mass="47466">MDRGAVAGEPAPPGLGAAVTVRVVHLTGGVPVASVPHAGGVLQRDVTRSLLEQGTDVLVLAPAHRGNREDLPASIAPRTELPEDWPRRWSPAGIAVRAAHRLNRWAHGAALQHAHPPFVASLLLQRRTRRALRDADVIDLQWFAQIRLLPMVRLLAGPRPVIVGTFHDVVSQRIERTASLTPPGKERDRLLTASRRARREERWCGRRLDRSVVLSEKDRDLLLEAGVPAERITVLAPRIASRGADAPGGEHVLPPAGGERAARPVVLFVGYLGRPENRDAVHWLLSEIWPRVRSSMPEACLRIVGGGAPDGLHAQIDGTPGATATGFVEDLDAEYRGADCCVVPLRDGAGVKFKTIEALLSGVPTVATTIGAEGVGRREDFVALSDETEGLVAGILAALRDPERRRHAAETAERLARLHDPCVFDRTVLSVYATGRSGAR</sequence>
<keyword evidence="2" id="KW-0808">Transferase</keyword>
<evidence type="ECO:0000313" key="7">
    <source>
        <dbReference type="Proteomes" id="UP000282185"/>
    </source>
</evidence>
<proteinExistence type="predicted"/>
<evidence type="ECO:0000313" key="4">
    <source>
        <dbReference type="EMBL" id="AXK46862.1"/>
    </source>
</evidence>
<feature type="domain" description="Glycosyltransferase subfamily 4-like N-terminal" evidence="3">
    <location>
        <begin position="44"/>
        <end position="235"/>
    </location>
</feature>
<dbReference type="Pfam" id="PF13439">
    <property type="entry name" value="Glyco_transf_4"/>
    <property type="match status" value="1"/>
</dbReference>
<gene>
    <name evidence="4" type="ORF">DWV08_15400</name>
    <name evidence="5" type="ORF">DXU92_10020</name>
</gene>
<dbReference type="AlphaFoldDB" id="A0A345YSG0"/>
<dbReference type="KEGG" id="bsau:DWV08_15400"/>
<dbReference type="GO" id="GO:0016757">
    <property type="term" value="F:glycosyltransferase activity"/>
    <property type="evidence" value="ECO:0007669"/>
    <property type="project" value="UniProtKB-KW"/>
</dbReference>
<evidence type="ECO:0000259" key="3">
    <source>
        <dbReference type="Pfam" id="PF13439"/>
    </source>
</evidence>
<dbReference type="Pfam" id="PF13692">
    <property type="entry name" value="Glyco_trans_1_4"/>
    <property type="match status" value="1"/>
</dbReference>
<evidence type="ECO:0000256" key="2">
    <source>
        <dbReference type="ARBA" id="ARBA00022679"/>
    </source>
</evidence>
<dbReference type="Proteomes" id="UP000254236">
    <property type="component" value="Chromosome"/>
</dbReference>
<accession>A0A345YSG0</accession>
<dbReference type="Gene3D" id="3.40.50.2000">
    <property type="entry name" value="Glycogen Phosphorylase B"/>
    <property type="match status" value="2"/>
</dbReference>